<gene>
    <name evidence="1" type="ORF">ACFY35_29340</name>
</gene>
<dbReference type="Pfam" id="PF04134">
    <property type="entry name" value="DCC1-like"/>
    <property type="match status" value="1"/>
</dbReference>
<reference evidence="1 2" key="1">
    <citation type="submission" date="2024-10" db="EMBL/GenBank/DDBJ databases">
        <title>The Natural Products Discovery Center: Release of the First 8490 Sequenced Strains for Exploring Actinobacteria Biosynthetic Diversity.</title>
        <authorList>
            <person name="Kalkreuter E."/>
            <person name="Kautsar S.A."/>
            <person name="Yang D."/>
            <person name="Bader C.D."/>
            <person name="Teijaro C.N."/>
            <person name="Fluegel L."/>
            <person name="Davis C.M."/>
            <person name="Simpson J.R."/>
            <person name="Lauterbach L."/>
            <person name="Steele A.D."/>
            <person name="Gui C."/>
            <person name="Meng S."/>
            <person name="Li G."/>
            <person name="Viehrig K."/>
            <person name="Ye F."/>
            <person name="Su P."/>
            <person name="Kiefer A.F."/>
            <person name="Nichols A."/>
            <person name="Cepeda A.J."/>
            <person name="Yan W."/>
            <person name="Fan B."/>
            <person name="Jiang Y."/>
            <person name="Adhikari A."/>
            <person name="Zheng C.-J."/>
            <person name="Schuster L."/>
            <person name="Cowan T.M."/>
            <person name="Smanski M.J."/>
            <person name="Chevrette M.G."/>
            <person name="De Carvalho L.P.S."/>
            <person name="Shen B."/>
        </authorList>
    </citation>
    <scope>NUCLEOTIDE SEQUENCE [LARGE SCALE GENOMIC DNA]</scope>
    <source>
        <strain evidence="1 2">NPDC000087</strain>
    </source>
</reference>
<dbReference type="EMBL" id="JBIAZU010000005">
    <property type="protein sequence ID" value="MFF5293557.1"/>
    <property type="molecule type" value="Genomic_DNA"/>
</dbReference>
<name>A0ABW6WJT3_9ACTN</name>
<dbReference type="InterPro" id="IPR007263">
    <property type="entry name" value="DCC1-like"/>
</dbReference>
<evidence type="ECO:0000313" key="1">
    <source>
        <dbReference type="EMBL" id="MFF5293557.1"/>
    </source>
</evidence>
<dbReference type="RefSeq" id="WP_020517390.1">
    <property type="nucleotide sequence ID" value="NZ_JBIAZU010000005.1"/>
</dbReference>
<organism evidence="1 2">
    <name type="scientific">Paractinoplanes globisporus</name>
    <dbReference type="NCBI Taxonomy" id="113565"/>
    <lineage>
        <taxon>Bacteria</taxon>
        <taxon>Bacillati</taxon>
        <taxon>Actinomycetota</taxon>
        <taxon>Actinomycetes</taxon>
        <taxon>Micromonosporales</taxon>
        <taxon>Micromonosporaceae</taxon>
        <taxon>Paractinoplanes</taxon>
    </lineage>
</organism>
<proteinExistence type="predicted"/>
<accession>A0ABW6WJT3</accession>
<keyword evidence="2" id="KW-1185">Reference proteome</keyword>
<sequence>MSDGLLDPAGHGAGRVGAFTVLFDEGCPLCRTARRWLAGRAQLVPLTFVAAGSAEARRRFPGLDHAATLRDLTVIADDGAYYVGDGAWLACLWALADYRATAERLSSPRLLPAARRFIAAASAVRESTRSPGPSGPVVADYGDQCDDRCH</sequence>
<dbReference type="Proteomes" id="UP001602245">
    <property type="component" value="Unassembled WGS sequence"/>
</dbReference>
<protein>
    <submittedName>
        <fullName evidence="1">Thiol-disulfide oxidoreductase DCC family protein</fullName>
    </submittedName>
</protein>
<evidence type="ECO:0000313" key="2">
    <source>
        <dbReference type="Proteomes" id="UP001602245"/>
    </source>
</evidence>
<comment type="caution">
    <text evidence="1">The sequence shown here is derived from an EMBL/GenBank/DDBJ whole genome shotgun (WGS) entry which is preliminary data.</text>
</comment>